<keyword evidence="2" id="KW-1185">Reference proteome</keyword>
<protein>
    <submittedName>
        <fullName evidence="1">Uncharacterized protein</fullName>
    </submittedName>
</protein>
<comment type="caution">
    <text evidence="1">The sequence shown here is derived from an EMBL/GenBank/DDBJ whole genome shotgun (WGS) entry which is preliminary data.</text>
</comment>
<dbReference type="EMBL" id="JAKMXF010000301">
    <property type="protein sequence ID" value="KAI6651875.1"/>
    <property type="molecule type" value="Genomic_DNA"/>
</dbReference>
<sequence>MELAQSLDGLNSTSPKFLQRETLCKLFPHYGDVFDVNEALVDAELANYRIIVNSRSGIVTMDPAFYTSQINSLINDYLTCITSRCREKFLNYETSQNATKKPS</sequence>
<proteinExistence type="predicted"/>
<evidence type="ECO:0000313" key="1">
    <source>
        <dbReference type="EMBL" id="KAI6651875.1"/>
    </source>
</evidence>
<evidence type="ECO:0000313" key="2">
    <source>
        <dbReference type="Proteomes" id="UP001165289"/>
    </source>
</evidence>
<name>A0AAV7JU03_9METZ</name>
<gene>
    <name evidence="1" type="ORF">LOD99_4754</name>
</gene>
<organism evidence="1 2">
    <name type="scientific">Oopsacas minuta</name>
    <dbReference type="NCBI Taxonomy" id="111878"/>
    <lineage>
        <taxon>Eukaryota</taxon>
        <taxon>Metazoa</taxon>
        <taxon>Porifera</taxon>
        <taxon>Hexactinellida</taxon>
        <taxon>Hexasterophora</taxon>
        <taxon>Lyssacinosida</taxon>
        <taxon>Leucopsacidae</taxon>
        <taxon>Oopsacas</taxon>
    </lineage>
</organism>
<reference evidence="1 2" key="1">
    <citation type="journal article" date="2023" name="BMC Biol.">
        <title>The compact genome of the sponge Oopsacas minuta (Hexactinellida) is lacking key metazoan core genes.</title>
        <authorList>
            <person name="Santini S."/>
            <person name="Schenkelaars Q."/>
            <person name="Jourda C."/>
            <person name="Duchesne M."/>
            <person name="Belahbib H."/>
            <person name="Rocher C."/>
            <person name="Selva M."/>
            <person name="Riesgo A."/>
            <person name="Vervoort M."/>
            <person name="Leys S.P."/>
            <person name="Kodjabachian L."/>
            <person name="Le Bivic A."/>
            <person name="Borchiellini C."/>
            <person name="Claverie J.M."/>
            <person name="Renard E."/>
        </authorList>
    </citation>
    <scope>NUCLEOTIDE SEQUENCE [LARGE SCALE GENOMIC DNA]</scope>
    <source>
        <strain evidence="1">SPO-2</strain>
    </source>
</reference>
<accession>A0AAV7JU03</accession>
<dbReference type="Proteomes" id="UP001165289">
    <property type="component" value="Unassembled WGS sequence"/>
</dbReference>
<dbReference type="AlphaFoldDB" id="A0AAV7JU03"/>